<sequence length="203" mass="22312">MTLSGAIEVTERTDGPSRQDWVVAGLRTLAESGIDAVRVERLAKTLGVSKGPFYWRFADRAELLAAMMEFWQRDFTIRLIEHSAPLQTPRARLEELLNEALAVKFGSIDVARLEGALRAWAAHDDTVSRAVCEVDAQRIEYLAGELAAMGAAETQAKHLARGIYLGLLGLFTARRYTPEVADDEAYRIMVMMALDAAENGGSA</sequence>
<evidence type="ECO:0000313" key="4">
    <source>
        <dbReference type="EMBL" id="BBA73546.1"/>
    </source>
</evidence>
<dbReference type="InterPro" id="IPR050109">
    <property type="entry name" value="HTH-type_TetR-like_transc_reg"/>
</dbReference>
<protein>
    <submittedName>
        <fullName evidence="4">Putative transcriptional regulator</fullName>
    </submittedName>
</protein>
<dbReference type="SUPFAM" id="SSF46689">
    <property type="entry name" value="Homeodomain-like"/>
    <property type="match status" value="1"/>
</dbReference>
<proteinExistence type="predicted"/>
<dbReference type="Gene3D" id="1.10.357.10">
    <property type="entry name" value="Tetracycline Repressor, domain 2"/>
    <property type="match status" value="1"/>
</dbReference>
<name>A0A292GQP1_9HYPH</name>
<accession>A0A292GQP1</accession>
<evidence type="ECO:0000256" key="2">
    <source>
        <dbReference type="PROSITE-ProRule" id="PRU00335"/>
    </source>
</evidence>
<organism evidence="4">
    <name type="scientific">Ochrobactrum sp. PW1</name>
    <dbReference type="NCBI Taxonomy" id="1882222"/>
    <lineage>
        <taxon>Bacteria</taxon>
        <taxon>Pseudomonadati</taxon>
        <taxon>Pseudomonadota</taxon>
        <taxon>Alphaproteobacteria</taxon>
        <taxon>Hyphomicrobiales</taxon>
        <taxon>Brucellaceae</taxon>
        <taxon>Brucella/Ochrobactrum group</taxon>
        <taxon>Ochrobactrum</taxon>
    </lineage>
</organism>
<dbReference type="Pfam" id="PF00440">
    <property type="entry name" value="TetR_N"/>
    <property type="match status" value="1"/>
</dbReference>
<reference evidence="4" key="1">
    <citation type="submission" date="2016-07" db="EMBL/GenBank/DDBJ databases">
        <title>Genomics reveals synergistic degradation of pyrene by five bacteria in a mangrove sediment-derived bacterial consortium.</title>
        <authorList>
            <person name="Wanapaisan P."/>
            <person name="Vejarano F."/>
            <person name="Chakraborty J."/>
            <person name="Shintani M."/>
            <person name="Muangchinda C."/>
            <person name="Laothamteep N."/>
            <person name="Suzuki-Minakuchi C."/>
            <person name="Inoue K."/>
            <person name="Nojiri H."/>
            <person name="Pinyakong O."/>
        </authorList>
    </citation>
    <scope>NUCLEOTIDE SEQUENCE</scope>
    <source>
        <strain evidence="4">PW1</strain>
    </source>
</reference>
<dbReference type="InterPro" id="IPR009057">
    <property type="entry name" value="Homeodomain-like_sf"/>
</dbReference>
<dbReference type="AlphaFoldDB" id="A0A292GQP1"/>
<dbReference type="GO" id="GO:0000976">
    <property type="term" value="F:transcription cis-regulatory region binding"/>
    <property type="evidence" value="ECO:0007669"/>
    <property type="project" value="TreeGrafter"/>
</dbReference>
<evidence type="ECO:0000259" key="3">
    <source>
        <dbReference type="PROSITE" id="PS50977"/>
    </source>
</evidence>
<dbReference type="PROSITE" id="PS50977">
    <property type="entry name" value="HTH_TETR_2"/>
    <property type="match status" value="1"/>
</dbReference>
<dbReference type="EMBL" id="LC171366">
    <property type="protein sequence ID" value="BBA73546.1"/>
    <property type="molecule type" value="Genomic_DNA"/>
</dbReference>
<dbReference type="GO" id="GO:0003700">
    <property type="term" value="F:DNA-binding transcription factor activity"/>
    <property type="evidence" value="ECO:0007669"/>
    <property type="project" value="TreeGrafter"/>
</dbReference>
<keyword evidence="1 2" id="KW-0238">DNA-binding</keyword>
<feature type="DNA-binding region" description="H-T-H motif" evidence="2">
    <location>
        <begin position="38"/>
        <end position="57"/>
    </location>
</feature>
<dbReference type="InterPro" id="IPR001647">
    <property type="entry name" value="HTH_TetR"/>
</dbReference>
<dbReference type="PANTHER" id="PTHR30055">
    <property type="entry name" value="HTH-TYPE TRANSCRIPTIONAL REGULATOR RUTR"/>
    <property type="match status" value="1"/>
</dbReference>
<evidence type="ECO:0000256" key="1">
    <source>
        <dbReference type="ARBA" id="ARBA00023125"/>
    </source>
</evidence>
<dbReference type="PANTHER" id="PTHR30055:SF239">
    <property type="entry name" value="TRANSCRIPTIONAL REGULATORY PROTEIN"/>
    <property type="match status" value="1"/>
</dbReference>
<feature type="domain" description="HTH tetR-type" evidence="3">
    <location>
        <begin position="15"/>
        <end position="75"/>
    </location>
</feature>